<dbReference type="RefSeq" id="WP_347925277.1">
    <property type="nucleotide sequence ID" value="NZ_CP157199.1"/>
</dbReference>
<feature type="chain" id="PRO_5043884977" evidence="1">
    <location>
        <begin position="26"/>
        <end position="726"/>
    </location>
</feature>
<feature type="signal peptide" evidence="1">
    <location>
        <begin position="1"/>
        <end position="25"/>
    </location>
</feature>
<keyword evidence="1" id="KW-0732">Signal</keyword>
<gene>
    <name evidence="3" type="ORF">ABGB03_04745</name>
</gene>
<dbReference type="Pfam" id="PF19313">
    <property type="entry name" value="DUF5916"/>
    <property type="match status" value="1"/>
</dbReference>
<reference evidence="3" key="1">
    <citation type="submission" date="2024-05" db="EMBL/GenBank/DDBJ databases">
        <title>Pontimicrobium maritimus sp. nov., isolated form sea water.</title>
        <authorList>
            <person name="Muhammad N."/>
            <person name="Vuong T.Q."/>
            <person name="Han H.L."/>
            <person name="Kim S.-G."/>
        </authorList>
    </citation>
    <scope>NUCLEOTIDE SEQUENCE</scope>
    <source>
        <strain evidence="3">SW4</strain>
    </source>
</reference>
<organism evidence="3">
    <name type="scientific">Pontimicrobium sp. SW4</name>
    <dbReference type="NCBI Taxonomy" id="3153519"/>
    <lineage>
        <taxon>Bacteria</taxon>
        <taxon>Pseudomonadati</taxon>
        <taxon>Bacteroidota</taxon>
        <taxon>Flavobacteriia</taxon>
        <taxon>Flavobacteriales</taxon>
        <taxon>Flavobacteriaceae</taxon>
        <taxon>Pontimicrobium</taxon>
    </lineage>
</organism>
<protein>
    <submittedName>
        <fullName evidence="3">DUF5916 domain-containing protein</fullName>
    </submittedName>
</protein>
<feature type="domain" description="DUF5916" evidence="2">
    <location>
        <begin position="237"/>
        <end position="337"/>
    </location>
</feature>
<dbReference type="CDD" id="cd09618">
    <property type="entry name" value="CBM9_like_2"/>
    <property type="match status" value="1"/>
</dbReference>
<proteinExistence type="predicted"/>
<evidence type="ECO:0000313" key="3">
    <source>
        <dbReference type="EMBL" id="XBG62211.1"/>
    </source>
</evidence>
<dbReference type="AlphaFoldDB" id="A0AAU7BVG0"/>
<sequence>MRKKINKFKIALLFNVFFITTSVFAQTPTITYADTKIEVDGKLNEAVWKQIQEHSGFYNYAPTDIGLAENQTSVKLFHNGEYLYVSLIYNDTTVKTQVSSLKRDVPIGLSDGFAMVLDTQNQEQNAYYFSVNSYSTQIDGIVERINEGYDFSTSWSTIWKAKAFLNGSRKQYEIAIPLKSLNFNKNNTVFGVQFYVRNIKTNSWTILKNVKRNYRLFDLRFTEKFTVENLPEISTSRFTATPSLTVNYQNDVKNNTSTTDFKPSLDVQYNITSSLKLDTTINPDFSQVDVDQQVTNLTRFSIFFPERRNFFLENADLFSNLGVDGVNPFYSRRIGANNPIEFGLKLSGNISPKTRIGILNVQTDTENMVVSQNYGALVAEQQISKNFTAIGYLINRQETDGFEFKNDYNRVTGLNVNYKSDNNKWIGLANFGKSFNDGISVDNSFYNAGIWFNKRGLNWNAAIKNVGKNYITDVGFTPRLYNYDAINDIVIREGYTQTTVGASHEKFYEKSKTLNSVRYLNYNNNTYFDKSGTISQSSHFFNGAVFFKDLSSIYYVYTQDYVDLKYSFNPLRNGNALAPGEYNFGILKVGYNSANNQKFRYQVNAQKGNYYGGSRVAAGAYLNYQLLPYANLQLNYDVNKIDLNLLGKEAFHLTRFTGEVFFNNRLNWTTYVQYNTQRDNFNISSRLQWEYKPLSYVYFVITDNFSKNIHRKDWGIAFKMNYRLDF</sequence>
<dbReference type="EMBL" id="CP157199">
    <property type="protein sequence ID" value="XBG62211.1"/>
    <property type="molecule type" value="Genomic_DNA"/>
</dbReference>
<evidence type="ECO:0000259" key="2">
    <source>
        <dbReference type="Pfam" id="PF19313"/>
    </source>
</evidence>
<dbReference type="InterPro" id="IPR045670">
    <property type="entry name" value="DUF5916"/>
</dbReference>
<accession>A0AAU7BVG0</accession>
<name>A0AAU7BVG0_9FLAO</name>
<dbReference type="SUPFAM" id="SSF49344">
    <property type="entry name" value="CBD9-like"/>
    <property type="match status" value="1"/>
</dbReference>
<dbReference type="Gene3D" id="2.60.40.1190">
    <property type="match status" value="1"/>
</dbReference>
<evidence type="ECO:0000256" key="1">
    <source>
        <dbReference type="SAM" id="SignalP"/>
    </source>
</evidence>